<dbReference type="EMBL" id="BFBR01000005">
    <property type="protein sequence ID" value="GBF58069.1"/>
    <property type="molecule type" value="Genomic_DNA"/>
</dbReference>
<dbReference type="Proteomes" id="UP000245086">
    <property type="component" value="Unassembled WGS sequence"/>
</dbReference>
<gene>
    <name evidence="1" type="primary">fliX</name>
    <name evidence="1" type="ORF">PbB2_01740</name>
</gene>
<protein>
    <submittedName>
        <fullName evidence="1">Flagellar assembly protein FliX</fullName>
    </submittedName>
</protein>
<evidence type="ECO:0000313" key="2">
    <source>
        <dbReference type="Proteomes" id="UP000245086"/>
    </source>
</evidence>
<dbReference type="OrthoDB" id="7173192at2"/>
<accession>A0A2P2EAK9</accession>
<dbReference type="Pfam" id="PF10768">
    <property type="entry name" value="FliX"/>
    <property type="match status" value="1"/>
</dbReference>
<comment type="caution">
    <text evidence="1">The sequence shown here is derived from an EMBL/GenBank/DDBJ whole genome shotgun (WGS) entry which is preliminary data.</text>
</comment>
<dbReference type="GO" id="GO:0044781">
    <property type="term" value="P:bacterial-type flagellum organization"/>
    <property type="evidence" value="ECO:0007669"/>
    <property type="project" value="InterPro"/>
</dbReference>
<keyword evidence="1" id="KW-0969">Cilium</keyword>
<organism evidence="1 2">
    <name type="scientific">Candidatus Phycosocius bacilliformis</name>
    <dbReference type="NCBI Taxonomy" id="1445552"/>
    <lineage>
        <taxon>Bacteria</taxon>
        <taxon>Pseudomonadati</taxon>
        <taxon>Pseudomonadota</taxon>
        <taxon>Alphaproteobacteria</taxon>
        <taxon>Caulobacterales</taxon>
        <taxon>Caulobacterales incertae sedis</taxon>
        <taxon>Candidatus Phycosocius</taxon>
    </lineage>
</organism>
<keyword evidence="2" id="KW-1185">Reference proteome</keyword>
<evidence type="ECO:0000313" key="1">
    <source>
        <dbReference type="EMBL" id="GBF58069.1"/>
    </source>
</evidence>
<name>A0A2P2EAK9_9PROT</name>
<dbReference type="RefSeq" id="WP_108984944.1">
    <property type="nucleotide sequence ID" value="NZ_BFBR01000005.1"/>
</dbReference>
<sequence>MKVNGPSATSNLSGVRRAGGGAAPGFALPGQIEGGPAQVNRPVAASSIATVGALLALQGEDDIAERRKRATRRSTNLLDQLEGIRLAILGEGVSREQVARLSQSLREHRDAVDDPALNALLDDVELRAEVELAKLERAL</sequence>
<keyword evidence="1" id="KW-0966">Cell projection</keyword>
<keyword evidence="1" id="KW-0282">Flagellum</keyword>
<dbReference type="InterPro" id="IPR019704">
    <property type="entry name" value="Flagellar_assmbl_FliX_class2"/>
</dbReference>
<dbReference type="AlphaFoldDB" id="A0A2P2EAK9"/>
<reference evidence="1 2" key="1">
    <citation type="journal article" date="2018" name="Genome Announc.">
        <title>Draft Genome Sequence of "Candidatus Phycosocius bacilliformis," an Alphaproteobacterial Ectosymbiont of the Hydrocarbon-Producing Green Alga Botryococcus braunii.</title>
        <authorList>
            <person name="Tanabe Y."/>
            <person name="Yamaguchi H."/>
            <person name="Watanabe M.M."/>
        </authorList>
    </citation>
    <scope>NUCLEOTIDE SEQUENCE [LARGE SCALE GENOMIC DNA]</scope>
    <source>
        <strain evidence="1 2">BOTRYCO-2</strain>
    </source>
</reference>
<proteinExistence type="predicted"/>